<evidence type="ECO:0000313" key="2">
    <source>
        <dbReference type="EMBL" id="KAJ7981846.1"/>
    </source>
</evidence>
<feature type="region of interest" description="Disordered" evidence="1">
    <location>
        <begin position="1"/>
        <end position="22"/>
    </location>
</feature>
<dbReference type="Proteomes" id="UP001163823">
    <property type="component" value="Chromosome 1"/>
</dbReference>
<gene>
    <name evidence="2" type="ORF">O6P43_001055</name>
</gene>
<evidence type="ECO:0000256" key="1">
    <source>
        <dbReference type="SAM" id="MobiDB-lite"/>
    </source>
</evidence>
<dbReference type="PANTHER" id="PTHR34287">
    <property type="entry name" value="OS06G0551500 PROTEIN-RELATED"/>
    <property type="match status" value="1"/>
</dbReference>
<proteinExistence type="predicted"/>
<dbReference type="KEGG" id="qsa:O6P43_001055"/>
<organism evidence="2 3">
    <name type="scientific">Quillaja saponaria</name>
    <name type="common">Soap bark tree</name>
    <dbReference type="NCBI Taxonomy" id="32244"/>
    <lineage>
        <taxon>Eukaryota</taxon>
        <taxon>Viridiplantae</taxon>
        <taxon>Streptophyta</taxon>
        <taxon>Embryophyta</taxon>
        <taxon>Tracheophyta</taxon>
        <taxon>Spermatophyta</taxon>
        <taxon>Magnoliopsida</taxon>
        <taxon>eudicotyledons</taxon>
        <taxon>Gunneridae</taxon>
        <taxon>Pentapetalae</taxon>
        <taxon>rosids</taxon>
        <taxon>fabids</taxon>
        <taxon>Fabales</taxon>
        <taxon>Quillajaceae</taxon>
        <taxon>Quillaja</taxon>
    </lineage>
</organism>
<dbReference type="PANTHER" id="PTHR34287:SF12">
    <property type="match status" value="1"/>
</dbReference>
<reference evidence="2 3" key="1">
    <citation type="journal article" date="2023" name="Science">
        <title>Elucidation of the pathway for biosynthesis of saponin adjuvants from the soapbark tree.</title>
        <authorList>
            <person name="Reed J."/>
            <person name="Orme A."/>
            <person name="El-Demerdash A."/>
            <person name="Owen C."/>
            <person name="Martin L.B.B."/>
            <person name="Misra R.C."/>
            <person name="Kikuchi S."/>
            <person name="Rejzek M."/>
            <person name="Martin A.C."/>
            <person name="Harkess A."/>
            <person name="Leebens-Mack J."/>
            <person name="Louveau T."/>
            <person name="Stephenson M.J."/>
            <person name="Osbourn A."/>
        </authorList>
    </citation>
    <scope>NUCLEOTIDE SEQUENCE [LARGE SCALE GENOMIC DNA]</scope>
    <source>
        <strain evidence="2">S10</strain>
    </source>
</reference>
<name>A0AAD7VMT3_QUISA</name>
<dbReference type="AlphaFoldDB" id="A0AAD7VMT3"/>
<evidence type="ECO:0000313" key="3">
    <source>
        <dbReference type="Proteomes" id="UP001163823"/>
    </source>
</evidence>
<keyword evidence="3" id="KW-1185">Reference proteome</keyword>
<sequence length="107" mass="12011">MSMSEFVSSPLSSLETSSPIASPSVQMVSQSVSERLLGKFFDASQFDFDYEQSGLWSPPICRNVFLASPAGNIFSEKKLSLKFKKVKKACRRSITCLNTFWCSFWCS</sequence>
<accession>A0AAD7VMT3</accession>
<protein>
    <submittedName>
        <fullName evidence="2">Uncharacterized protein</fullName>
    </submittedName>
</protein>
<dbReference type="EMBL" id="JARAOO010000001">
    <property type="protein sequence ID" value="KAJ7981846.1"/>
    <property type="molecule type" value="Genomic_DNA"/>
</dbReference>
<feature type="compositionally biased region" description="Low complexity" evidence="1">
    <location>
        <begin position="8"/>
        <end position="22"/>
    </location>
</feature>
<comment type="caution">
    <text evidence="2">The sequence shown here is derived from an EMBL/GenBank/DDBJ whole genome shotgun (WGS) entry which is preliminary data.</text>
</comment>